<protein>
    <submittedName>
        <fullName evidence="2">Uncharacterized protein</fullName>
    </submittedName>
</protein>
<comment type="caution">
    <text evidence="2">The sequence shown here is derived from an EMBL/GenBank/DDBJ whole genome shotgun (WGS) entry which is preliminary data.</text>
</comment>
<dbReference type="EMBL" id="PNBA02000002">
    <property type="protein sequence ID" value="KAG6432984.1"/>
    <property type="molecule type" value="Genomic_DNA"/>
</dbReference>
<feature type="compositionally biased region" description="Basic and acidic residues" evidence="1">
    <location>
        <begin position="150"/>
        <end position="174"/>
    </location>
</feature>
<feature type="compositionally biased region" description="Low complexity" evidence="1">
    <location>
        <begin position="246"/>
        <end position="256"/>
    </location>
</feature>
<accession>A0A8X8YK64</accession>
<keyword evidence="3" id="KW-1185">Reference proteome</keyword>
<gene>
    <name evidence="2" type="ORF">SASPL_104585</name>
</gene>
<evidence type="ECO:0000256" key="1">
    <source>
        <dbReference type="SAM" id="MobiDB-lite"/>
    </source>
</evidence>
<feature type="region of interest" description="Disordered" evidence="1">
    <location>
        <begin position="102"/>
        <end position="218"/>
    </location>
</feature>
<organism evidence="2">
    <name type="scientific">Salvia splendens</name>
    <name type="common">Scarlet sage</name>
    <dbReference type="NCBI Taxonomy" id="180675"/>
    <lineage>
        <taxon>Eukaryota</taxon>
        <taxon>Viridiplantae</taxon>
        <taxon>Streptophyta</taxon>
        <taxon>Embryophyta</taxon>
        <taxon>Tracheophyta</taxon>
        <taxon>Spermatophyta</taxon>
        <taxon>Magnoliopsida</taxon>
        <taxon>eudicotyledons</taxon>
        <taxon>Gunneridae</taxon>
        <taxon>Pentapetalae</taxon>
        <taxon>asterids</taxon>
        <taxon>lamiids</taxon>
        <taxon>Lamiales</taxon>
        <taxon>Lamiaceae</taxon>
        <taxon>Nepetoideae</taxon>
        <taxon>Mentheae</taxon>
        <taxon>Salviinae</taxon>
        <taxon>Salvia</taxon>
        <taxon>Salvia subgen. Calosphace</taxon>
        <taxon>core Calosphace</taxon>
    </lineage>
</organism>
<feature type="region of interest" description="Disordered" evidence="1">
    <location>
        <begin position="234"/>
        <end position="301"/>
    </location>
</feature>
<dbReference type="PANTHER" id="PTHR33700:SF4">
    <property type="entry name" value="MYB-LIKE PROTEIN X"/>
    <property type="match status" value="1"/>
</dbReference>
<name>A0A8X8YK64_SALSN</name>
<reference evidence="2" key="2">
    <citation type="submission" date="2020-08" db="EMBL/GenBank/DDBJ databases">
        <title>Plant Genome Project.</title>
        <authorList>
            <person name="Zhang R.-G."/>
        </authorList>
    </citation>
    <scope>NUCLEOTIDE SEQUENCE</scope>
    <source>
        <strain evidence="2">Huo1</strain>
        <tissue evidence="2">Leaf</tissue>
    </source>
</reference>
<dbReference type="AlphaFoldDB" id="A0A8X8YK64"/>
<dbReference type="PANTHER" id="PTHR33700">
    <property type="entry name" value="MYB-LIKE PROTEIN X"/>
    <property type="match status" value="1"/>
</dbReference>
<feature type="compositionally biased region" description="Polar residues" evidence="1">
    <location>
        <begin position="345"/>
        <end position="368"/>
    </location>
</feature>
<dbReference type="Proteomes" id="UP000298416">
    <property type="component" value="Unassembled WGS sequence"/>
</dbReference>
<feature type="compositionally biased region" description="Basic and acidic residues" evidence="1">
    <location>
        <begin position="203"/>
        <end position="218"/>
    </location>
</feature>
<feature type="compositionally biased region" description="Acidic residues" evidence="1">
    <location>
        <begin position="102"/>
        <end position="114"/>
    </location>
</feature>
<reference evidence="2" key="1">
    <citation type="submission" date="2018-01" db="EMBL/GenBank/DDBJ databases">
        <authorList>
            <person name="Mao J.F."/>
        </authorList>
    </citation>
    <scope>NUCLEOTIDE SEQUENCE</scope>
    <source>
        <strain evidence="2">Huo1</strain>
        <tissue evidence="2">Leaf</tissue>
    </source>
</reference>
<feature type="compositionally biased region" description="Basic and acidic residues" evidence="1">
    <location>
        <begin position="132"/>
        <end position="143"/>
    </location>
</feature>
<evidence type="ECO:0000313" key="2">
    <source>
        <dbReference type="EMBL" id="KAG6432984.1"/>
    </source>
</evidence>
<sequence length="375" mass="41655">MMSLPLAATEIQSASNHLGGFIMYRQYYSRNQRNRGIKLKYALQISLLVAICFWLIYQVERSHDKNEEFEASDEKEFLNRGSIGGLIRIRRKTIRPIYDEIVSEEETTEEDEHEEEKLDAEFEQEEANITDGAREDGTVRESEGEIGDDSNGRKQKSVEYDDHGRGDKSSHEDGGASSSLTHDNHTGMAENEEGVVGISGQQHLEHILEQKNKENRGEEVYAGEIKKWLEVNDGEISDDANLSSATEIGTNITTEENNLDSLEKGSALAEAPTDNNLESSNSTTDVSAEIPKSSEKKFTGSVTELYQDHRIATEGTSTKGSNLNTIGLQQANASTLGVENYLADSKSTGPTEPKSRSQTLTISPNSGRWNERKKE</sequence>
<feature type="region of interest" description="Disordered" evidence="1">
    <location>
        <begin position="339"/>
        <end position="375"/>
    </location>
</feature>
<evidence type="ECO:0000313" key="3">
    <source>
        <dbReference type="Proteomes" id="UP000298416"/>
    </source>
</evidence>
<feature type="compositionally biased region" description="Polar residues" evidence="1">
    <location>
        <begin position="273"/>
        <end position="286"/>
    </location>
</feature>
<proteinExistence type="predicted"/>